<gene>
    <name evidence="13" type="primary">nadD_1</name>
    <name evidence="11" type="synonym">nadD</name>
    <name evidence="13" type="ORF">Llan_1859</name>
</gene>
<dbReference type="PATRIC" id="fig|45067.4.peg.1948"/>
<dbReference type="NCBIfam" id="NF000839">
    <property type="entry name" value="PRK00071.1-1"/>
    <property type="match status" value="1"/>
</dbReference>
<evidence type="ECO:0000313" key="13">
    <source>
        <dbReference type="EMBL" id="KTD20435.1"/>
    </source>
</evidence>
<dbReference type="RefSeq" id="WP_028374007.1">
    <property type="nucleotide sequence ID" value="NZ_CAAAJD010000025.1"/>
</dbReference>
<keyword evidence="9 11" id="KW-0520">NAD</keyword>
<keyword evidence="8 11" id="KW-0067">ATP-binding</keyword>
<evidence type="ECO:0000256" key="1">
    <source>
        <dbReference type="ARBA" id="ARBA00002324"/>
    </source>
</evidence>
<dbReference type="eggNOG" id="COG1057">
    <property type="taxonomic scope" value="Bacteria"/>
</dbReference>
<comment type="caution">
    <text evidence="13">The sequence shown here is derived from an EMBL/GenBank/DDBJ whole genome shotgun (WGS) entry which is preliminary data.</text>
</comment>
<name>A0A0W0VK52_9GAMM</name>
<dbReference type="SUPFAM" id="SSF52374">
    <property type="entry name" value="Nucleotidylyl transferase"/>
    <property type="match status" value="1"/>
</dbReference>
<organism evidence="13 14">
    <name type="scientific">Legionella lansingensis</name>
    <dbReference type="NCBI Taxonomy" id="45067"/>
    <lineage>
        <taxon>Bacteria</taxon>
        <taxon>Pseudomonadati</taxon>
        <taxon>Pseudomonadota</taxon>
        <taxon>Gammaproteobacteria</taxon>
        <taxon>Legionellales</taxon>
        <taxon>Legionellaceae</taxon>
        <taxon>Legionella</taxon>
    </lineage>
</organism>
<dbReference type="Gene3D" id="3.40.50.620">
    <property type="entry name" value="HUPs"/>
    <property type="match status" value="1"/>
</dbReference>
<keyword evidence="6 11" id="KW-0548">Nucleotidyltransferase</keyword>
<dbReference type="OrthoDB" id="5295945at2"/>
<keyword evidence="5 11" id="KW-0808">Transferase</keyword>
<evidence type="ECO:0000259" key="12">
    <source>
        <dbReference type="Pfam" id="PF01467"/>
    </source>
</evidence>
<evidence type="ECO:0000256" key="10">
    <source>
        <dbReference type="ARBA" id="ARBA00048721"/>
    </source>
</evidence>
<evidence type="ECO:0000256" key="9">
    <source>
        <dbReference type="ARBA" id="ARBA00023027"/>
    </source>
</evidence>
<evidence type="ECO:0000256" key="5">
    <source>
        <dbReference type="ARBA" id="ARBA00022679"/>
    </source>
</evidence>
<comment type="pathway">
    <text evidence="2 11">Cofactor biosynthesis; NAD(+) biosynthesis; deamido-NAD(+) from nicotinate D-ribonucleotide: step 1/1.</text>
</comment>
<dbReference type="STRING" id="45067.Llan_1859"/>
<keyword evidence="14" id="KW-1185">Reference proteome</keyword>
<dbReference type="InterPro" id="IPR014729">
    <property type="entry name" value="Rossmann-like_a/b/a_fold"/>
</dbReference>
<keyword evidence="7 11" id="KW-0547">Nucleotide-binding</keyword>
<reference evidence="13 14" key="1">
    <citation type="submission" date="2015-11" db="EMBL/GenBank/DDBJ databases">
        <title>Genomic analysis of 38 Legionella species identifies large and diverse effector repertoires.</title>
        <authorList>
            <person name="Burstein D."/>
            <person name="Amaro F."/>
            <person name="Zusman T."/>
            <person name="Lifshitz Z."/>
            <person name="Cohen O."/>
            <person name="Gilbert J.A."/>
            <person name="Pupko T."/>
            <person name="Shuman H.A."/>
            <person name="Segal G."/>
        </authorList>
    </citation>
    <scope>NUCLEOTIDE SEQUENCE [LARGE SCALE GENOMIC DNA]</scope>
    <source>
        <strain evidence="13 14">ATCC 49751</strain>
    </source>
</reference>
<dbReference type="CDD" id="cd02165">
    <property type="entry name" value="NMNAT"/>
    <property type="match status" value="1"/>
</dbReference>
<dbReference type="NCBIfam" id="TIGR00125">
    <property type="entry name" value="cyt_tran_rel"/>
    <property type="match status" value="1"/>
</dbReference>
<evidence type="ECO:0000256" key="6">
    <source>
        <dbReference type="ARBA" id="ARBA00022695"/>
    </source>
</evidence>
<dbReference type="Proteomes" id="UP000054869">
    <property type="component" value="Unassembled WGS sequence"/>
</dbReference>
<dbReference type="PANTHER" id="PTHR39321:SF3">
    <property type="entry name" value="PHOSPHOPANTETHEINE ADENYLYLTRANSFERASE"/>
    <property type="match status" value="1"/>
</dbReference>
<dbReference type="InterPro" id="IPR005248">
    <property type="entry name" value="NadD/NMNAT"/>
</dbReference>
<dbReference type="PANTHER" id="PTHR39321">
    <property type="entry name" value="NICOTINATE-NUCLEOTIDE ADENYLYLTRANSFERASE-RELATED"/>
    <property type="match status" value="1"/>
</dbReference>
<evidence type="ECO:0000256" key="4">
    <source>
        <dbReference type="ARBA" id="ARBA00022642"/>
    </source>
</evidence>
<dbReference type="GO" id="GO:0005524">
    <property type="term" value="F:ATP binding"/>
    <property type="evidence" value="ECO:0007669"/>
    <property type="project" value="UniProtKB-KW"/>
</dbReference>
<evidence type="ECO:0000256" key="2">
    <source>
        <dbReference type="ARBA" id="ARBA00005019"/>
    </source>
</evidence>
<dbReference type="HAMAP" id="MF_00244">
    <property type="entry name" value="NaMN_adenylyltr"/>
    <property type="match status" value="1"/>
</dbReference>
<dbReference type="UniPathway" id="UPA00253">
    <property type="reaction ID" value="UER00332"/>
</dbReference>
<feature type="domain" description="Cytidyltransferase-like" evidence="12">
    <location>
        <begin position="6"/>
        <end position="186"/>
    </location>
</feature>
<dbReference type="EC" id="2.7.7.18" evidence="11"/>
<comment type="similarity">
    <text evidence="3 11">Belongs to the NadD family.</text>
</comment>
<dbReference type="EMBL" id="LNYI01000040">
    <property type="protein sequence ID" value="KTD20435.1"/>
    <property type="molecule type" value="Genomic_DNA"/>
</dbReference>
<dbReference type="NCBIfam" id="TIGR00482">
    <property type="entry name" value="nicotinate (nicotinamide) nucleotide adenylyltransferase"/>
    <property type="match status" value="1"/>
</dbReference>
<comment type="function">
    <text evidence="1 11">Catalyzes the reversible adenylation of nicotinate mononucleotide (NaMN) to nicotinic acid adenine dinucleotide (NaAD).</text>
</comment>
<evidence type="ECO:0000256" key="7">
    <source>
        <dbReference type="ARBA" id="ARBA00022741"/>
    </source>
</evidence>
<dbReference type="GO" id="GO:0009435">
    <property type="term" value="P:NAD+ biosynthetic process"/>
    <property type="evidence" value="ECO:0007669"/>
    <property type="project" value="UniProtKB-UniRule"/>
</dbReference>
<dbReference type="Pfam" id="PF01467">
    <property type="entry name" value="CTP_transf_like"/>
    <property type="match status" value="1"/>
</dbReference>
<sequence>MHSIIIYGGTFDPVHNGHLKTAANLQRRFHFDQFIFLPCKDPVLKQKATATPAQRVEMLKLALTSLPEHFAIDLSEIERDSPSYMVITLADFRRRLGTDISITLLMGMDTFIQLPNWHDWRRILTLANILIIKRAGIENVRLPTVLEELLKIHETHDEKAILNNSHGFIYSCDAGSFDISSTKLRKGLAERQNLKSYIPKPVLQYIKENQIYINN</sequence>
<comment type="catalytic activity">
    <reaction evidence="10 11">
        <text>nicotinate beta-D-ribonucleotide + ATP + H(+) = deamido-NAD(+) + diphosphate</text>
        <dbReference type="Rhea" id="RHEA:22860"/>
        <dbReference type="ChEBI" id="CHEBI:15378"/>
        <dbReference type="ChEBI" id="CHEBI:30616"/>
        <dbReference type="ChEBI" id="CHEBI:33019"/>
        <dbReference type="ChEBI" id="CHEBI:57502"/>
        <dbReference type="ChEBI" id="CHEBI:58437"/>
        <dbReference type="EC" id="2.7.7.18"/>
    </reaction>
</comment>
<proteinExistence type="inferred from homology"/>
<evidence type="ECO:0000256" key="11">
    <source>
        <dbReference type="HAMAP-Rule" id="MF_00244"/>
    </source>
</evidence>
<keyword evidence="4 11" id="KW-0662">Pyridine nucleotide biosynthesis</keyword>
<dbReference type="GO" id="GO:0004515">
    <property type="term" value="F:nicotinate-nucleotide adenylyltransferase activity"/>
    <property type="evidence" value="ECO:0007669"/>
    <property type="project" value="UniProtKB-UniRule"/>
</dbReference>
<evidence type="ECO:0000256" key="3">
    <source>
        <dbReference type="ARBA" id="ARBA00009014"/>
    </source>
</evidence>
<evidence type="ECO:0000313" key="14">
    <source>
        <dbReference type="Proteomes" id="UP000054869"/>
    </source>
</evidence>
<dbReference type="AlphaFoldDB" id="A0A0W0VK52"/>
<dbReference type="InterPro" id="IPR004821">
    <property type="entry name" value="Cyt_trans-like"/>
</dbReference>
<accession>A0A0W0VK52</accession>
<evidence type="ECO:0000256" key="8">
    <source>
        <dbReference type="ARBA" id="ARBA00022840"/>
    </source>
</evidence>
<protein>
    <recommendedName>
        <fullName evidence="11">Probable nicotinate-nucleotide adenylyltransferase</fullName>
        <ecNumber evidence="11">2.7.7.18</ecNumber>
    </recommendedName>
    <alternativeName>
        <fullName evidence="11">Deamido-NAD(+) diphosphorylase</fullName>
    </alternativeName>
    <alternativeName>
        <fullName evidence="11">Deamido-NAD(+) pyrophosphorylase</fullName>
    </alternativeName>
    <alternativeName>
        <fullName evidence="11">Nicotinate mononucleotide adenylyltransferase</fullName>
        <shortName evidence="11">NaMN adenylyltransferase</shortName>
    </alternativeName>
</protein>